<comment type="caution">
    <text evidence="1">The sequence shown here is derived from an EMBL/GenBank/DDBJ whole genome shotgun (WGS) entry which is preliminary data.</text>
</comment>
<evidence type="ECO:0000313" key="2">
    <source>
        <dbReference type="Proteomes" id="UP000295504"/>
    </source>
</evidence>
<name>A0A4V2T4M5_9FIRM</name>
<gene>
    <name evidence="1" type="ORF">EDD79_100445</name>
</gene>
<dbReference type="RefSeq" id="WP_132847601.1">
    <property type="nucleotide sequence ID" value="NZ_CP058648.1"/>
</dbReference>
<proteinExistence type="predicted"/>
<keyword evidence="1" id="KW-0966">Cell projection</keyword>
<keyword evidence="1" id="KW-0969">Cilium</keyword>
<dbReference type="Proteomes" id="UP000295504">
    <property type="component" value="Unassembled WGS sequence"/>
</dbReference>
<evidence type="ECO:0000313" key="1">
    <source>
        <dbReference type="EMBL" id="TCQ05864.1"/>
    </source>
</evidence>
<dbReference type="PANTHER" id="PTHR39185:SF1">
    <property type="entry name" value="SWARMING MOTILITY PROTEIN SWRD"/>
    <property type="match status" value="1"/>
</dbReference>
<keyword evidence="1" id="KW-0282">Flagellum</keyword>
<keyword evidence="2" id="KW-1185">Reference proteome</keyword>
<reference evidence="1 2" key="1">
    <citation type="submission" date="2019-03" db="EMBL/GenBank/DDBJ databases">
        <title>Genomic Encyclopedia of Type Strains, Phase IV (KMG-IV): sequencing the most valuable type-strain genomes for metagenomic binning, comparative biology and taxonomic classification.</title>
        <authorList>
            <person name="Goeker M."/>
        </authorList>
    </citation>
    <scope>NUCLEOTIDE SEQUENCE [LARGE SCALE GENOMIC DNA]</scope>
    <source>
        <strain evidence="1 2">DSM 100013</strain>
    </source>
</reference>
<dbReference type="OrthoDB" id="9799862at2"/>
<dbReference type="AlphaFoldDB" id="A0A4V2T4M5"/>
<dbReference type="InterPro" id="IPR009384">
    <property type="entry name" value="SwrD-like"/>
</dbReference>
<protein>
    <submittedName>
        <fullName evidence="1">Flagellar protein FlbD</fullName>
    </submittedName>
</protein>
<organism evidence="1 2">
    <name type="scientific">Serpentinicella alkaliphila</name>
    <dbReference type="NCBI Taxonomy" id="1734049"/>
    <lineage>
        <taxon>Bacteria</taxon>
        <taxon>Bacillati</taxon>
        <taxon>Bacillota</taxon>
        <taxon>Clostridia</taxon>
        <taxon>Peptostreptococcales</taxon>
        <taxon>Natronincolaceae</taxon>
        <taxon>Serpentinicella</taxon>
    </lineage>
</organism>
<dbReference type="PANTHER" id="PTHR39185">
    <property type="entry name" value="SWARMING MOTILITY PROTEIN SWRD"/>
    <property type="match status" value="1"/>
</dbReference>
<dbReference type="EMBL" id="SLYC01000004">
    <property type="protein sequence ID" value="TCQ05864.1"/>
    <property type="molecule type" value="Genomic_DNA"/>
</dbReference>
<sequence length="73" mass="8439">MIRLTRFNESVFVLNAELIQTIEETPDTVITLVNGQKILVLEDSQKVIEKVVEYKRNIFTSHSLGEFSKEKEV</sequence>
<dbReference type="Pfam" id="PF06289">
    <property type="entry name" value="FlbD"/>
    <property type="match status" value="1"/>
</dbReference>
<accession>A0A4V2T4M5</accession>